<dbReference type="GO" id="GO:0003677">
    <property type="term" value="F:DNA binding"/>
    <property type="evidence" value="ECO:0007669"/>
    <property type="project" value="UniProtKB-KW"/>
</dbReference>
<dbReference type="GO" id="GO:0003700">
    <property type="term" value="F:DNA-binding transcription factor activity"/>
    <property type="evidence" value="ECO:0007669"/>
    <property type="project" value="InterPro"/>
</dbReference>
<dbReference type="Pfam" id="PF07702">
    <property type="entry name" value="UTRA"/>
    <property type="match status" value="1"/>
</dbReference>
<evidence type="ECO:0000313" key="6">
    <source>
        <dbReference type="Proteomes" id="UP000199064"/>
    </source>
</evidence>
<dbReference type="InterPro" id="IPR036388">
    <property type="entry name" value="WH-like_DNA-bd_sf"/>
</dbReference>
<proteinExistence type="predicted"/>
<name>A0A1H4PYZ8_9HYPH</name>
<dbReference type="SUPFAM" id="SSF46785">
    <property type="entry name" value="Winged helix' DNA-binding domain"/>
    <property type="match status" value="1"/>
</dbReference>
<dbReference type="InterPro" id="IPR028978">
    <property type="entry name" value="Chorismate_lyase_/UTRA_dom_sf"/>
</dbReference>
<dbReference type="PANTHER" id="PTHR44846:SF17">
    <property type="entry name" value="GNTR-FAMILY TRANSCRIPTIONAL REGULATOR"/>
    <property type="match status" value="1"/>
</dbReference>
<dbReference type="SMART" id="SM00345">
    <property type="entry name" value="HTH_GNTR"/>
    <property type="match status" value="1"/>
</dbReference>
<keyword evidence="3" id="KW-0804">Transcription</keyword>
<organism evidence="5 6">
    <name type="scientific">Nitratireductor aquibiodomus</name>
    <dbReference type="NCBI Taxonomy" id="204799"/>
    <lineage>
        <taxon>Bacteria</taxon>
        <taxon>Pseudomonadati</taxon>
        <taxon>Pseudomonadota</taxon>
        <taxon>Alphaproteobacteria</taxon>
        <taxon>Hyphomicrobiales</taxon>
        <taxon>Phyllobacteriaceae</taxon>
        <taxon>Nitratireductor</taxon>
    </lineage>
</organism>
<evidence type="ECO:0000259" key="4">
    <source>
        <dbReference type="PROSITE" id="PS50949"/>
    </source>
</evidence>
<keyword evidence="1" id="KW-0805">Transcription regulation</keyword>
<reference evidence="6" key="1">
    <citation type="submission" date="2016-10" db="EMBL/GenBank/DDBJ databases">
        <authorList>
            <person name="Varghese N."/>
            <person name="Submissions S."/>
        </authorList>
    </citation>
    <scope>NUCLEOTIDE SEQUENCE [LARGE SCALE GENOMIC DNA]</scope>
    <source>
        <strain evidence="6">ES.061</strain>
    </source>
</reference>
<sequence length="231" mass="25158">MGADHAYQRLASRLIRELTGGLWRNGDPLPSEHALASAYAVSRRTVRQALELLQREGFVSKGQGRSTVYRERAIGRSGEKLVDFPTAAREAGFRPSTRLISTGHVEAGLSIAHALCVPLGSEVFEIRRVRLLEGRPVVHQTSLLPARLAGKLDVATLADTSLYTMLRAALGGEIFLAREHVSLLSASEEEAAALSIPKASPLLRVQRVVVDGEGRAVEYSNSALQDSFFRF</sequence>
<dbReference type="Gene3D" id="3.40.1410.10">
    <property type="entry name" value="Chorismate lyase-like"/>
    <property type="match status" value="1"/>
</dbReference>
<dbReference type="Proteomes" id="UP000199064">
    <property type="component" value="Unassembled WGS sequence"/>
</dbReference>
<dbReference type="PANTHER" id="PTHR44846">
    <property type="entry name" value="MANNOSYL-D-GLYCERATE TRANSPORT/METABOLISM SYSTEM REPRESSOR MNGR-RELATED"/>
    <property type="match status" value="1"/>
</dbReference>
<dbReference type="RefSeq" id="WP_090330063.1">
    <property type="nucleotide sequence ID" value="NZ_FNSL01000002.1"/>
</dbReference>
<dbReference type="InterPro" id="IPR011663">
    <property type="entry name" value="UTRA"/>
</dbReference>
<dbReference type="GO" id="GO:0045892">
    <property type="term" value="P:negative regulation of DNA-templated transcription"/>
    <property type="evidence" value="ECO:0007669"/>
    <property type="project" value="TreeGrafter"/>
</dbReference>
<gene>
    <name evidence="5" type="ORF">SAMN05216452_3855</name>
</gene>
<protein>
    <submittedName>
        <fullName evidence="5">GntR family transcriptional regulator</fullName>
    </submittedName>
</protein>
<keyword evidence="2" id="KW-0238">DNA-binding</keyword>
<dbReference type="SMART" id="SM00866">
    <property type="entry name" value="UTRA"/>
    <property type="match status" value="1"/>
</dbReference>
<dbReference type="InterPro" id="IPR000524">
    <property type="entry name" value="Tscrpt_reg_HTH_GntR"/>
</dbReference>
<dbReference type="EMBL" id="FNSL01000002">
    <property type="protein sequence ID" value="SEC12478.1"/>
    <property type="molecule type" value="Genomic_DNA"/>
</dbReference>
<dbReference type="CDD" id="cd07377">
    <property type="entry name" value="WHTH_GntR"/>
    <property type="match status" value="1"/>
</dbReference>
<dbReference type="Gene3D" id="1.10.10.10">
    <property type="entry name" value="Winged helix-like DNA-binding domain superfamily/Winged helix DNA-binding domain"/>
    <property type="match status" value="1"/>
</dbReference>
<evidence type="ECO:0000256" key="3">
    <source>
        <dbReference type="ARBA" id="ARBA00023163"/>
    </source>
</evidence>
<dbReference type="InterPro" id="IPR036390">
    <property type="entry name" value="WH_DNA-bd_sf"/>
</dbReference>
<dbReference type="Pfam" id="PF00392">
    <property type="entry name" value="GntR"/>
    <property type="match status" value="1"/>
</dbReference>
<dbReference type="SUPFAM" id="SSF64288">
    <property type="entry name" value="Chorismate lyase-like"/>
    <property type="match status" value="1"/>
</dbReference>
<evidence type="ECO:0000256" key="2">
    <source>
        <dbReference type="ARBA" id="ARBA00023125"/>
    </source>
</evidence>
<keyword evidence="6" id="KW-1185">Reference proteome</keyword>
<dbReference type="PROSITE" id="PS50949">
    <property type="entry name" value="HTH_GNTR"/>
    <property type="match status" value="1"/>
</dbReference>
<dbReference type="AlphaFoldDB" id="A0A1H4PYZ8"/>
<feature type="domain" description="HTH gntR-type" evidence="4">
    <location>
        <begin position="4"/>
        <end position="72"/>
    </location>
</feature>
<dbReference type="PRINTS" id="PR00035">
    <property type="entry name" value="HTHGNTR"/>
</dbReference>
<evidence type="ECO:0000313" key="5">
    <source>
        <dbReference type="EMBL" id="SEC12478.1"/>
    </source>
</evidence>
<dbReference type="InterPro" id="IPR050679">
    <property type="entry name" value="Bact_HTH_transcr_reg"/>
</dbReference>
<evidence type="ECO:0000256" key="1">
    <source>
        <dbReference type="ARBA" id="ARBA00023015"/>
    </source>
</evidence>
<accession>A0A1H4PYZ8</accession>